<evidence type="ECO:0000313" key="5">
    <source>
        <dbReference type="EMBL" id="TLM74337.1"/>
    </source>
</evidence>
<dbReference type="PROSITE" id="PS00798">
    <property type="entry name" value="ALDOKETO_REDUCTASE_1"/>
    <property type="match status" value="1"/>
</dbReference>
<dbReference type="RefSeq" id="WP_138237122.1">
    <property type="nucleotide sequence ID" value="NZ_CP185860.1"/>
</dbReference>
<dbReference type="GO" id="GO:0016491">
    <property type="term" value="F:oxidoreductase activity"/>
    <property type="evidence" value="ECO:0007669"/>
    <property type="project" value="UniProtKB-KW"/>
</dbReference>
<accession>A0ABY2UDA0</accession>
<dbReference type="InterPro" id="IPR023210">
    <property type="entry name" value="NADP_OxRdtase_dom"/>
</dbReference>
<dbReference type="EMBL" id="VANI01000022">
    <property type="protein sequence ID" value="TLM74337.1"/>
    <property type="molecule type" value="Genomic_DNA"/>
</dbReference>
<dbReference type="InterPro" id="IPR036812">
    <property type="entry name" value="NAD(P)_OxRdtase_dom_sf"/>
</dbReference>
<dbReference type="PANTHER" id="PTHR43827:SF3">
    <property type="entry name" value="NADP-DEPENDENT OXIDOREDUCTASE DOMAIN-CONTAINING PROTEIN"/>
    <property type="match status" value="1"/>
</dbReference>
<dbReference type="InterPro" id="IPR020471">
    <property type="entry name" value="AKR"/>
</dbReference>
<keyword evidence="6" id="KW-1185">Reference proteome</keyword>
<keyword evidence="3 5" id="KW-0560">Oxidoreductase</keyword>
<dbReference type="EC" id="1.1.1.346" evidence="5"/>
<comment type="caution">
    <text evidence="5">The sequence shown here is derived from an EMBL/GenBank/DDBJ whole genome shotgun (WGS) entry which is preliminary data.</text>
</comment>
<dbReference type="InterPro" id="IPR018170">
    <property type="entry name" value="Aldo/ket_reductase_CS"/>
</dbReference>
<dbReference type="PROSITE" id="PS00062">
    <property type="entry name" value="ALDOKETO_REDUCTASE_2"/>
    <property type="match status" value="1"/>
</dbReference>
<comment type="similarity">
    <text evidence="1">Belongs to the aldo/keto reductase family.</text>
</comment>
<gene>
    <name evidence="5" type="primary">dkgB</name>
    <name evidence="5" type="ORF">FDY93_17925</name>
</gene>
<dbReference type="NCBIfam" id="NF008377">
    <property type="entry name" value="PRK11172.1"/>
    <property type="match status" value="1"/>
</dbReference>
<dbReference type="Pfam" id="PF00248">
    <property type="entry name" value="Aldo_ket_red"/>
    <property type="match status" value="1"/>
</dbReference>
<evidence type="ECO:0000313" key="6">
    <source>
        <dbReference type="Proteomes" id="UP000306791"/>
    </source>
</evidence>
<dbReference type="PIRSF" id="PIRSF000097">
    <property type="entry name" value="AKR"/>
    <property type="match status" value="1"/>
</dbReference>
<evidence type="ECO:0000256" key="3">
    <source>
        <dbReference type="ARBA" id="ARBA00023002"/>
    </source>
</evidence>
<evidence type="ECO:0000259" key="4">
    <source>
        <dbReference type="Pfam" id="PF00248"/>
    </source>
</evidence>
<protein>
    <submittedName>
        <fullName evidence="5">2,5-didehydrogluconate reductase DkgB</fullName>
        <ecNumber evidence="5">1.1.1.346</ecNumber>
    </submittedName>
</protein>
<keyword evidence="2" id="KW-0521">NADP</keyword>
<dbReference type="Proteomes" id="UP000306791">
    <property type="component" value="Unassembled WGS sequence"/>
</dbReference>
<proteinExistence type="inferred from homology"/>
<sequence>MAQIPEFGLGTFRLEGEQAEQSVRMGLELGYRHIDTAQIYGNEADVGRAIAGSGIPRAEIFLTTKVWLENLGEDRFLDSVRESLQKLHTDYVDLLLIHWPAGEQGPPMADYLKRLADTKTSGLARAIGVSNFTTTQVEEAVAVLGEGAIATNQVEIHPYFQNRRVVECCRQRGIAVTGYMPLAYGKVLNDETLGQIAGSHRVGIAEVVLAWSLARGIVTIPSSTNRTHLASNLAAQSLQLTPAELRQIDALERGERLVNPGFAPAWDD</sequence>
<dbReference type="SUPFAM" id="SSF51430">
    <property type="entry name" value="NAD(P)-linked oxidoreductase"/>
    <property type="match status" value="1"/>
</dbReference>
<evidence type="ECO:0000256" key="2">
    <source>
        <dbReference type="ARBA" id="ARBA00022857"/>
    </source>
</evidence>
<evidence type="ECO:0000256" key="1">
    <source>
        <dbReference type="ARBA" id="ARBA00007905"/>
    </source>
</evidence>
<dbReference type="PRINTS" id="PR00069">
    <property type="entry name" value="ALDKETRDTASE"/>
</dbReference>
<dbReference type="PANTHER" id="PTHR43827">
    <property type="entry name" value="2,5-DIKETO-D-GLUCONIC ACID REDUCTASE"/>
    <property type="match status" value="1"/>
</dbReference>
<feature type="domain" description="NADP-dependent oxidoreductase" evidence="4">
    <location>
        <begin position="8"/>
        <end position="252"/>
    </location>
</feature>
<reference evidence="5 6" key="1">
    <citation type="submission" date="2019-05" db="EMBL/GenBank/DDBJ databases">
        <title>Microbulbifer harenosus sp. nov., an alginate-degrading bacterium isolated from coastal sand.</title>
        <authorList>
            <person name="Huang H."/>
            <person name="Mo K."/>
            <person name="Bao S."/>
        </authorList>
    </citation>
    <scope>NUCLEOTIDE SEQUENCE [LARGE SCALE GENOMIC DNA]</scope>
    <source>
        <strain evidence="5 6">HB161719</strain>
    </source>
</reference>
<organism evidence="5 6">
    <name type="scientific">Microbulbifer harenosus</name>
    <dbReference type="NCBI Taxonomy" id="2576840"/>
    <lineage>
        <taxon>Bacteria</taxon>
        <taxon>Pseudomonadati</taxon>
        <taxon>Pseudomonadota</taxon>
        <taxon>Gammaproteobacteria</taxon>
        <taxon>Cellvibrionales</taxon>
        <taxon>Microbulbiferaceae</taxon>
        <taxon>Microbulbifer</taxon>
    </lineage>
</organism>
<dbReference type="Gene3D" id="3.20.20.100">
    <property type="entry name" value="NADP-dependent oxidoreductase domain"/>
    <property type="match status" value="1"/>
</dbReference>
<name>A0ABY2UDA0_9GAMM</name>